<protein>
    <submittedName>
        <fullName evidence="1">LIN1 transcriptase</fullName>
    </submittedName>
</protein>
<organism evidence="1 2">
    <name type="scientific">Crocuta crocuta</name>
    <name type="common">Spotted hyena</name>
    <dbReference type="NCBI Taxonomy" id="9678"/>
    <lineage>
        <taxon>Eukaryota</taxon>
        <taxon>Metazoa</taxon>
        <taxon>Chordata</taxon>
        <taxon>Craniata</taxon>
        <taxon>Vertebrata</taxon>
        <taxon>Euteleostomi</taxon>
        <taxon>Mammalia</taxon>
        <taxon>Eutheria</taxon>
        <taxon>Laurasiatheria</taxon>
        <taxon>Carnivora</taxon>
        <taxon>Feliformia</taxon>
        <taxon>Hyaenidae</taxon>
        <taxon>Crocuta</taxon>
    </lineage>
</organism>
<keyword evidence="2" id="KW-1185">Reference proteome</keyword>
<sequence>IKTCFSSDPQLDGQLVFDKAGKNIQWKKDSLFNKWCWENWTATCRRMKPDHFLTPYTKINSKWMKDLNVRQETVKILEKDTGSNLFDLSRSNFLLDTLPKVRETKANMNYWDFIKI</sequence>
<evidence type="ECO:0000313" key="1">
    <source>
        <dbReference type="EMBL" id="KAF0878288.1"/>
    </source>
</evidence>
<comment type="caution">
    <text evidence="1">The sequence shown here is derived from an EMBL/GenBank/DDBJ whole genome shotgun (WGS) entry which is preliminary data.</text>
</comment>
<gene>
    <name evidence="1" type="primary">Lin1_34</name>
    <name evidence="1" type="ORF">FOF47_R06478</name>
</gene>
<name>A0A6G1ARA8_CROCR</name>
<dbReference type="PANTHER" id="PTHR19446">
    <property type="entry name" value="REVERSE TRANSCRIPTASES"/>
    <property type="match status" value="1"/>
</dbReference>
<dbReference type="Proteomes" id="UP000475037">
    <property type="component" value="Unassembled WGS sequence"/>
</dbReference>
<evidence type="ECO:0000313" key="2">
    <source>
        <dbReference type="Proteomes" id="UP000475037"/>
    </source>
</evidence>
<feature type="non-terminal residue" evidence="1">
    <location>
        <position position="1"/>
    </location>
</feature>
<proteinExistence type="predicted"/>
<accession>A0A6G1ARA8</accession>
<reference evidence="1 2" key="1">
    <citation type="submission" date="2019-11" db="EMBL/GenBank/DDBJ databases">
        <authorList>
            <person name="Yang C."/>
            <person name="Li F."/>
        </authorList>
    </citation>
    <scope>NUCLEOTIDE SEQUENCE [LARGE SCALE GENOMIC DNA]</scope>
    <source>
        <strain evidence="1">KB4526</strain>
        <tissue evidence="1">Muscle</tissue>
    </source>
</reference>
<dbReference type="EMBL" id="VOAJ01003978">
    <property type="protein sequence ID" value="KAF0878288.1"/>
    <property type="molecule type" value="Genomic_DNA"/>
</dbReference>
<feature type="non-terminal residue" evidence="1">
    <location>
        <position position="116"/>
    </location>
</feature>
<dbReference type="AlphaFoldDB" id="A0A6G1ARA8"/>